<dbReference type="Pfam" id="PF13577">
    <property type="entry name" value="SnoaL_4"/>
    <property type="match status" value="1"/>
</dbReference>
<dbReference type="EMBL" id="JACHBG010000031">
    <property type="protein sequence ID" value="MBB6489099.1"/>
    <property type="molecule type" value="Genomic_DNA"/>
</dbReference>
<feature type="domain" description="SnoaL-like" evidence="1">
    <location>
        <begin position="38"/>
        <end position="162"/>
    </location>
</feature>
<sequence>MIRRLRISWRRCGVAQCTNASSHLEISDKAMRHEQITELLDREAIRDCLYRYCRGIDRADEAALRSAYWPDAHDNHGAYSGSAEGFIEFARGVFKTEQRNIHQITNILIEFIDPAEAAVESYFTALQRGPDGARTLRQVLLCGRYCDLFQKREGEWRIAERTVVYDWFEEQPAPVTSETERFGLRQPIGASYPIDPVYALLNRRFLQKREGHMAKTPR</sequence>
<dbReference type="CDD" id="cd00531">
    <property type="entry name" value="NTF2_like"/>
    <property type="match status" value="1"/>
</dbReference>
<reference evidence="2 3" key="1">
    <citation type="submission" date="2020-08" db="EMBL/GenBank/DDBJ databases">
        <title>Genomic Encyclopedia of Type Strains, Phase IV (KMG-V): Genome sequencing to study the core and pangenomes of soil and plant-associated prokaryotes.</title>
        <authorList>
            <person name="Whitman W."/>
        </authorList>
    </citation>
    <scope>NUCLEOTIDE SEQUENCE [LARGE SCALE GENOMIC DNA]</scope>
    <source>
        <strain evidence="2 3">SEMIA 4060</strain>
    </source>
</reference>
<evidence type="ECO:0000313" key="3">
    <source>
        <dbReference type="Proteomes" id="UP000565576"/>
    </source>
</evidence>
<dbReference type="Gene3D" id="3.10.450.50">
    <property type="match status" value="1"/>
</dbReference>
<evidence type="ECO:0000259" key="1">
    <source>
        <dbReference type="Pfam" id="PF13577"/>
    </source>
</evidence>
<dbReference type="AlphaFoldDB" id="A0A7X0MFS6"/>
<proteinExistence type="predicted"/>
<name>A0A7X0MFS6_9HYPH</name>
<dbReference type="SUPFAM" id="SSF54427">
    <property type="entry name" value="NTF2-like"/>
    <property type="match status" value="1"/>
</dbReference>
<dbReference type="Proteomes" id="UP000565576">
    <property type="component" value="Unassembled WGS sequence"/>
</dbReference>
<dbReference type="InterPro" id="IPR032710">
    <property type="entry name" value="NTF2-like_dom_sf"/>
</dbReference>
<accession>A0A7X0MFS6</accession>
<gene>
    <name evidence="2" type="ORF">GGD46_006425</name>
</gene>
<protein>
    <recommendedName>
        <fullName evidence="1">SnoaL-like domain-containing protein</fullName>
    </recommendedName>
</protein>
<organism evidence="2 3">
    <name type="scientific">Rhizobium lusitanum</name>
    <dbReference type="NCBI Taxonomy" id="293958"/>
    <lineage>
        <taxon>Bacteria</taxon>
        <taxon>Pseudomonadati</taxon>
        <taxon>Pseudomonadota</taxon>
        <taxon>Alphaproteobacteria</taxon>
        <taxon>Hyphomicrobiales</taxon>
        <taxon>Rhizobiaceae</taxon>
        <taxon>Rhizobium/Agrobacterium group</taxon>
        <taxon>Rhizobium</taxon>
    </lineage>
</organism>
<comment type="caution">
    <text evidence="2">The sequence shown here is derived from an EMBL/GenBank/DDBJ whole genome shotgun (WGS) entry which is preliminary data.</text>
</comment>
<dbReference type="InterPro" id="IPR037401">
    <property type="entry name" value="SnoaL-like"/>
</dbReference>
<evidence type="ECO:0000313" key="2">
    <source>
        <dbReference type="EMBL" id="MBB6489099.1"/>
    </source>
</evidence>